<accession>A0ABR3RQL6</accession>
<dbReference type="SUPFAM" id="SSF51735">
    <property type="entry name" value="NAD(P)-binding Rossmann-fold domains"/>
    <property type="match status" value="1"/>
</dbReference>
<dbReference type="PANTHER" id="PTHR43157:SF22">
    <property type="entry name" value="SHORT-CHAIN DEHYDROGENASE_REDUCTASE PHMF"/>
    <property type="match status" value="1"/>
</dbReference>
<dbReference type="InterPro" id="IPR002347">
    <property type="entry name" value="SDR_fam"/>
</dbReference>
<name>A0ABR3RQL6_9PLEO</name>
<protein>
    <recommendedName>
        <fullName evidence="4">NAD(P)-binding protein</fullName>
    </recommendedName>
</protein>
<dbReference type="EMBL" id="JAKJXO020000004">
    <property type="protein sequence ID" value="KAL1606720.1"/>
    <property type="molecule type" value="Genomic_DNA"/>
</dbReference>
<keyword evidence="3" id="KW-1185">Reference proteome</keyword>
<dbReference type="PANTHER" id="PTHR43157">
    <property type="entry name" value="PHOSPHATIDYLINOSITOL-GLYCAN BIOSYNTHESIS CLASS F PROTEIN-RELATED"/>
    <property type="match status" value="1"/>
</dbReference>
<evidence type="ECO:0000313" key="3">
    <source>
        <dbReference type="Proteomes" id="UP001521785"/>
    </source>
</evidence>
<sequence>MAGFMRAFRHRWIAPPKPTTESFEGRNVIITGASSGIGREAAAKFAALGASKVILTARDVKKGEAAKADICARVGKQDLLDVWELDLNSYESIVAFARKANELDHLDVVILNAGVHRGDFKTTRYGWEEDLQVNSLSSTLLAILLLPKLKASRSSSTKIPVLEFVNSGAHQFAVVSKEIQRQPSILEYYNKREQFNAWRQYGATKLFQMYAMTLLADEVSSEDVIITSVCPGPVTTDIGRDYSSRYPAISAILIFILGYLFFHTSTLGANSILSGTIQGETLHGRFWKYDNIMPVAPTLKGEDNKKLRLQVWKEMLLALEKDGVRLEGSLEAILKAGASPTKP</sequence>
<dbReference type="InterPro" id="IPR036291">
    <property type="entry name" value="NAD(P)-bd_dom_sf"/>
</dbReference>
<dbReference type="Proteomes" id="UP001521785">
    <property type="component" value="Unassembled WGS sequence"/>
</dbReference>
<evidence type="ECO:0000313" key="2">
    <source>
        <dbReference type="EMBL" id="KAL1606720.1"/>
    </source>
</evidence>
<dbReference type="Gene3D" id="3.40.50.720">
    <property type="entry name" value="NAD(P)-binding Rossmann-like Domain"/>
    <property type="match status" value="1"/>
</dbReference>
<gene>
    <name evidence="2" type="ORF">SLS60_004127</name>
</gene>
<keyword evidence="1" id="KW-0560">Oxidoreductase</keyword>
<evidence type="ECO:0008006" key="4">
    <source>
        <dbReference type="Google" id="ProtNLM"/>
    </source>
</evidence>
<organism evidence="2 3">
    <name type="scientific">Paraconiothyrium brasiliense</name>
    <dbReference type="NCBI Taxonomy" id="300254"/>
    <lineage>
        <taxon>Eukaryota</taxon>
        <taxon>Fungi</taxon>
        <taxon>Dikarya</taxon>
        <taxon>Ascomycota</taxon>
        <taxon>Pezizomycotina</taxon>
        <taxon>Dothideomycetes</taxon>
        <taxon>Pleosporomycetidae</taxon>
        <taxon>Pleosporales</taxon>
        <taxon>Massarineae</taxon>
        <taxon>Didymosphaeriaceae</taxon>
        <taxon>Paraconiothyrium</taxon>
    </lineage>
</organism>
<dbReference type="PRINTS" id="PR00081">
    <property type="entry name" value="GDHRDH"/>
</dbReference>
<comment type="caution">
    <text evidence="2">The sequence shown here is derived from an EMBL/GenBank/DDBJ whole genome shotgun (WGS) entry which is preliminary data.</text>
</comment>
<dbReference type="Pfam" id="PF00106">
    <property type="entry name" value="adh_short"/>
    <property type="match status" value="1"/>
</dbReference>
<reference evidence="2 3" key="1">
    <citation type="submission" date="2024-02" db="EMBL/GenBank/DDBJ databases">
        <title>De novo assembly and annotation of 12 fungi associated with fruit tree decline syndrome in Ontario, Canada.</title>
        <authorList>
            <person name="Sulman M."/>
            <person name="Ellouze W."/>
            <person name="Ilyukhin E."/>
        </authorList>
    </citation>
    <scope>NUCLEOTIDE SEQUENCE [LARGE SCALE GENOMIC DNA]</scope>
    <source>
        <strain evidence="2 3">M42-189</strain>
    </source>
</reference>
<evidence type="ECO:0000256" key="1">
    <source>
        <dbReference type="ARBA" id="ARBA00023002"/>
    </source>
</evidence>
<proteinExistence type="predicted"/>